<evidence type="ECO:0008006" key="3">
    <source>
        <dbReference type="Google" id="ProtNLM"/>
    </source>
</evidence>
<dbReference type="STRING" id="1550241.MA03_00835"/>
<name>A0A0F7FH16_9CREN</name>
<dbReference type="OrthoDB" id="372212at2157"/>
<accession>A0A0F7FH16</accession>
<dbReference type="PATRIC" id="fig|1550241.5.peg.168"/>
<evidence type="ECO:0000313" key="2">
    <source>
        <dbReference type="Proteomes" id="UP000067434"/>
    </source>
</evidence>
<organism evidence="1 2">
    <name type="scientific">Infirmifilum uzonense</name>
    <dbReference type="NCBI Taxonomy" id="1550241"/>
    <lineage>
        <taxon>Archaea</taxon>
        <taxon>Thermoproteota</taxon>
        <taxon>Thermoprotei</taxon>
        <taxon>Thermofilales</taxon>
        <taxon>Thermofilaceae</taxon>
        <taxon>Infirmifilum</taxon>
    </lineage>
</organism>
<keyword evidence="2" id="KW-1185">Reference proteome</keyword>
<dbReference type="SUPFAM" id="SSF55486">
    <property type="entry name" value="Metalloproteases ('zincins'), catalytic domain"/>
    <property type="match status" value="1"/>
</dbReference>
<dbReference type="Proteomes" id="UP000067434">
    <property type="component" value="Chromosome"/>
</dbReference>
<dbReference type="EMBL" id="CP009961">
    <property type="protein sequence ID" value="AKG38128.1"/>
    <property type="molecule type" value="Genomic_DNA"/>
</dbReference>
<dbReference type="GeneID" id="25400732"/>
<dbReference type="InterPro" id="IPR027268">
    <property type="entry name" value="Peptidase_M4/M1_CTD_sf"/>
</dbReference>
<gene>
    <name evidence="1" type="ORF">MA03_00835</name>
</gene>
<proteinExistence type="predicted"/>
<dbReference type="Gene3D" id="1.10.390.10">
    <property type="entry name" value="Neutral Protease Domain 2"/>
    <property type="match status" value="1"/>
</dbReference>
<sequence>MPSRHEIKETSTGIILLIILSFLILNNIHVFKAEPLPTIKAVINVDDTGNATVKITFKTLGKTKILFTLPRFENYTICESYGTPQIVNAPSSAYFYYNSTINLNPGENGTAILSICYKFPYASLLADNQGWFMSPMLVSTPPVNIEVYVKIPNVGKITLESPISTGINVNGYRRYVLAPGTPTVISGRVVIEYLTLSNVTTVDFNTSVRDTTIRVQSPPFYKSLAQRVLTVASKAYANLTSMTGVSLQELVFRFYLPKQSLGGITTLGFVMGEDINAGGRGPIMLNLGLIRYAPGYLETTIIHEMVHAFLGKAGVEANDETRWFHEGLAQYISISVAEGLGYNVAELRNDMINASRTLYKYYEGNLSLIQHWPTVPELVGDAYLASFYIIENLSATYNGEAFIKSLFQAIRDYGKVKTTNDIVAVLSIAAGKNLAPLFRSWGFKDIKDWNPPATSKDTTSAPSSSTTFETVVLGIGIAIGVITYFLNEKVQKEIDIARSKSVFEKIEKNAENHSIFWT</sequence>
<reference evidence="1 2" key="1">
    <citation type="journal article" date="2015" name="Stand. Genomic Sci.">
        <title>Complete genome sequence of and proposal of Thermofilum uzonense sp. nov. a novel hyperthermophilic crenarchaeon and emended description of the genus Thermofilum.</title>
        <authorList>
            <person name="Toshchakov S.V."/>
            <person name="Korzhenkov A.A."/>
            <person name="Samarov N.I."/>
            <person name="Mazunin I.O."/>
            <person name="Mozhey O.I."/>
            <person name="Shmyr I.S."/>
            <person name="Derbikova K.S."/>
            <person name="Taranov E.A."/>
            <person name="Dominova I.N."/>
            <person name="Bonch-Osmolovskaya E.A."/>
            <person name="Patrushev M.V."/>
            <person name="Podosokorskaya O.A."/>
            <person name="Kublanov I.V."/>
        </authorList>
    </citation>
    <scope>NUCLEOTIDE SEQUENCE [LARGE SCALE GENOMIC DNA]</scope>
    <source>
        <strain evidence="1 2">1807-2</strain>
    </source>
</reference>
<dbReference type="KEGG" id="thf:MA03_00835"/>
<dbReference type="AlphaFoldDB" id="A0A0F7FH16"/>
<dbReference type="RefSeq" id="WP_052883461.1">
    <property type="nucleotide sequence ID" value="NZ_CP009961.1"/>
</dbReference>
<evidence type="ECO:0000313" key="1">
    <source>
        <dbReference type="EMBL" id="AKG38128.1"/>
    </source>
</evidence>
<dbReference type="HOGENOM" id="CLU_548172_0_0_2"/>
<protein>
    <recommendedName>
        <fullName evidence="3">Peptidase M1 membrane alanine aminopeptidase domain-containing protein</fullName>
    </recommendedName>
</protein>